<gene>
    <name evidence="1" type="ORF">MRB53_001764</name>
</gene>
<name>A0ACC2MTJ8_PERAE</name>
<sequence>MLALSPSSWFPTFGWPSDDNIGQDQNRWTEDYDHPFINYNREIDGLDSCFRISSPQLMGAIDGPKISPATSEDISPNLKKMSHNANERERRKKLNSLYSTLRSLLPVSDHKKLSIPATVSFVLKYIPELKKQVERLTQRKEEILSQISSQSDLTHLIKGRKDANGPLGSSSFPSISTTQVDEREVVVQICASDIQSIALSEIVSKLEEEGLEIQNASSFTAVLGGKVFHNLHLQMEDSVKIECGLLSEKLMSFYRNKEELNVSYAGFC</sequence>
<accession>A0ACC2MTJ8</accession>
<evidence type="ECO:0000313" key="2">
    <source>
        <dbReference type="Proteomes" id="UP001234297"/>
    </source>
</evidence>
<evidence type="ECO:0000313" key="1">
    <source>
        <dbReference type="EMBL" id="KAJ8648741.1"/>
    </source>
</evidence>
<proteinExistence type="predicted"/>
<dbReference type="EMBL" id="CM056809">
    <property type="protein sequence ID" value="KAJ8648741.1"/>
    <property type="molecule type" value="Genomic_DNA"/>
</dbReference>
<dbReference type="Proteomes" id="UP001234297">
    <property type="component" value="Chromosome 1"/>
</dbReference>
<comment type="caution">
    <text evidence="1">The sequence shown here is derived from an EMBL/GenBank/DDBJ whole genome shotgun (WGS) entry which is preliminary data.</text>
</comment>
<reference evidence="1 2" key="1">
    <citation type="journal article" date="2022" name="Hortic Res">
        <title>A haplotype resolved chromosomal level avocado genome allows analysis of novel avocado genes.</title>
        <authorList>
            <person name="Nath O."/>
            <person name="Fletcher S.J."/>
            <person name="Hayward A."/>
            <person name="Shaw L.M."/>
            <person name="Masouleh A.K."/>
            <person name="Furtado A."/>
            <person name="Henry R.J."/>
            <person name="Mitter N."/>
        </authorList>
    </citation>
    <scope>NUCLEOTIDE SEQUENCE [LARGE SCALE GENOMIC DNA]</scope>
    <source>
        <strain evidence="2">cv. Hass</strain>
    </source>
</reference>
<protein>
    <submittedName>
        <fullName evidence="1">Uncharacterized protein</fullName>
    </submittedName>
</protein>
<organism evidence="1 2">
    <name type="scientific">Persea americana</name>
    <name type="common">Avocado</name>
    <dbReference type="NCBI Taxonomy" id="3435"/>
    <lineage>
        <taxon>Eukaryota</taxon>
        <taxon>Viridiplantae</taxon>
        <taxon>Streptophyta</taxon>
        <taxon>Embryophyta</taxon>
        <taxon>Tracheophyta</taxon>
        <taxon>Spermatophyta</taxon>
        <taxon>Magnoliopsida</taxon>
        <taxon>Magnoliidae</taxon>
        <taxon>Laurales</taxon>
        <taxon>Lauraceae</taxon>
        <taxon>Persea</taxon>
    </lineage>
</organism>
<keyword evidence="2" id="KW-1185">Reference proteome</keyword>